<accession>A0A0D0PVU2</accession>
<protein>
    <submittedName>
        <fullName evidence="1">Uncharacterized protein</fullName>
    </submittedName>
</protein>
<reference evidence="1 2" key="1">
    <citation type="submission" date="2015-02" db="EMBL/GenBank/DDBJ databases">
        <title>Draft genome sequence of Kitasatospora griseola MF730-N6, a bafilomycin, terpentecin and satosporin producer.</title>
        <authorList>
            <person name="Arens J.C."/>
            <person name="Haltli B."/>
            <person name="Kerr R.G."/>
        </authorList>
    </citation>
    <scope>NUCLEOTIDE SEQUENCE [LARGE SCALE GENOMIC DNA]</scope>
    <source>
        <strain evidence="1 2">MF730-N6</strain>
    </source>
</reference>
<dbReference type="EMBL" id="JXZB01000002">
    <property type="protein sequence ID" value="KIQ64502.1"/>
    <property type="molecule type" value="Genomic_DNA"/>
</dbReference>
<gene>
    <name evidence="1" type="ORF">TR51_09425</name>
</gene>
<sequence>MTDEQALTWFETLPAEVRDRVDGKLRLGRNVEAIKVLLDADEHGAGVGIPQGPAIISARSGAVRPPSAPTS</sequence>
<keyword evidence="2" id="KW-1185">Reference proteome</keyword>
<dbReference type="Proteomes" id="UP000032066">
    <property type="component" value="Unassembled WGS sequence"/>
</dbReference>
<comment type="caution">
    <text evidence="1">The sequence shown here is derived from an EMBL/GenBank/DDBJ whole genome shotgun (WGS) entry which is preliminary data.</text>
</comment>
<dbReference type="AlphaFoldDB" id="A0A0D0PVU2"/>
<name>A0A0D0PVU2_KITGR</name>
<dbReference type="PATRIC" id="fig|2064.6.peg.2000"/>
<evidence type="ECO:0000313" key="1">
    <source>
        <dbReference type="EMBL" id="KIQ64502.1"/>
    </source>
</evidence>
<evidence type="ECO:0000313" key="2">
    <source>
        <dbReference type="Proteomes" id="UP000032066"/>
    </source>
</evidence>
<dbReference type="OrthoDB" id="3470575at2"/>
<dbReference type="STRING" id="2064.TR51_09425"/>
<dbReference type="RefSeq" id="WP_043910069.1">
    <property type="nucleotide sequence ID" value="NZ_JXZB01000002.1"/>
</dbReference>
<organism evidence="1 2">
    <name type="scientific">Kitasatospora griseola</name>
    <name type="common">Streptomyces griseolosporeus</name>
    <dbReference type="NCBI Taxonomy" id="2064"/>
    <lineage>
        <taxon>Bacteria</taxon>
        <taxon>Bacillati</taxon>
        <taxon>Actinomycetota</taxon>
        <taxon>Actinomycetes</taxon>
        <taxon>Kitasatosporales</taxon>
        <taxon>Streptomycetaceae</taxon>
        <taxon>Kitasatospora</taxon>
    </lineage>
</organism>
<proteinExistence type="predicted"/>